<organism evidence="3 4">
    <name type="scientific">Brevibacterium antiquum</name>
    <dbReference type="NCBI Taxonomy" id="234835"/>
    <lineage>
        <taxon>Bacteria</taxon>
        <taxon>Bacillati</taxon>
        <taxon>Actinomycetota</taxon>
        <taxon>Actinomycetes</taxon>
        <taxon>Micrococcales</taxon>
        <taxon>Brevibacteriaceae</taxon>
        <taxon>Brevibacterium</taxon>
    </lineage>
</organism>
<dbReference type="Gene3D" id="1.10.10.10">
    <property type="entry name" value="Winged helix-like DNA-binding domain superfamily/Winged helix DNA-binding domain"/>
    <property type="match status" value="1"/>
</dbReference>
<feature type="domain" description="Transcription regulator PadR C-terminal" evidence="2">
    <location>
        <begin position="96"/>
        <end position="184"/>
    </location>
</feature>
<feature type="domain" description="Transcription regulator PadR N-terminal" evidence="1">
    <location>
        <begin position="11"/>
        <end position="84"/>
    </location>
</feature>
<dbReference type="InterPro" id="IPR005149">
    <property type="entry name" value="Tscrpt_reg_PadR_N"/>
</dbReference>
<dbReference type="AlphaFoldDB" id="A0A2H1KRG9"/>
<dbReference type="Pfam" id="PF03551">
    <property type="entry name" value="PadR"/>
    <property type="match status" value="1"/>
</dbReference>
<dbReference type="PANTHER" id="PTHR43252">
    <property type="entry name" value="TRANSCRIPTIONAL REGULATOR YQJI"/>
    <property type="match status" value="1"/>
</dbReference>
<dbReference type="GO" id="GO:0003677">
    <property type="term" value="F:DNA binding"/>
    <property type="evidence" value="ECO:0007669"/>
    <property type="project" value="UniProtKB-KW"/>
</dbReference>
<accession>A0A2H1KRG9</accession>
<evidence type="ECO:0000259" key="1">
    <source>
        <dbReference type="Pfam" id="PF03551"/>
    </source>
</evidence>
<dbReference type="InterPro" id="IPR036388">
    <property type="entry name" value="WH-like_DNA-bd_sf"/>
</dbReference>
<proteinExistence type="predicted"/>
<dbReference type="InterPro" id="IPR036390">
    <property type="entry name" value="WH_DNA-bd_sf"/>
</dbReference>
<dbReference type="EMBL" id="FXZE01000027">
    <property type="protein sequence ID" value="SMY02385.1"/>
    <property type="molecule type" value="Genomic_DNA"/>
</dbReference>
<keyword evidence="4" id="KW-1185">Reference proteome</keyword>
<dbReference type="Gene3D" id="6.10.140.190">
    <property type="match status" value="1"/>
</dbReference>
<sequence length="190" mass="21309">MVSAMALQDAILAALSNGESSGYDMAKAFDVTVANFWTASPQQLYRELDKMETAGLIEARMIQQLKRPNKRLFSLTDHGRATLRGFTIRAPKPTAIRDELLVQVESMDLADAASITVNVQNKLKASETKLKRYERTRSHLLDGRSERAYLAEADHLGPYLTLSRGITFEQENIRWCEFVLATLEDRTGAS</sequence>
<dbReference type="Proteomes" id="UP000234342">
    <property type="component" value="Unassembled WGS sequence"/>
</dbReference>
<evidence type="ECO:0000259" key="2">
    <source>
        <dbReference type="Pfam" id="PF10400"/>
    </source>
</evidence>
<dbReference type="InterPro" id="IPR018309">
    <property type="entry name" value="Tscrpt_reg_PadR_C"/>
</dbReference>
<name>A0A2H1KRG9_9MICO</name>
<dbReference type="SUPFAM" id="SSF46785">
    <property type="entry name" value="Winged helix' DNA-binding domain"/>
    <property type="match status" value="1"/>
</dbReference>
<dbReference type="Pfam" id="PF10400">
    <property type="entry name" value="Vir_act_alpha_C"/>
    <property type="match status" value="1"/>
</dbReference>
<gene>
    <name evidence="3" type="ORF">BANT10_03383</name>
</gene>
<evidence type="ECO:0000313" key="4">
    <source>
        <dbReference type="Proteomes" id="UP000234342"/>
    </source>
</evidence>
<reference evidence="4" key="1">
    <citation type="submission" date="2017-03" db="EMBL/GenBank/DDBJ databases">
        <authorList>
            <person name="Monnet C."/>
        </authorList>
    </citation>
    <scope>NUCLEOTIDE SEQUENCE [LARGE SCALE GENOMIC DNA]</scope>
    <source>
        <strain evidence="4">P10</strain>
    </source>
</reference>
<keyword evidence="3" id="KW-0238">DNA-binding</keyword>
<protein>
    <submittedName>
        <fullName evidence="3">DNA-binding transcriptional regulator, PadR family</fullName>
    </submittedName>
</protein>
<evidence type="ECO:0000313" key="3">
    <source>
        <dbReference type="EMBL" id="SMY02385.1"/>
    </source>
</evidence>
<dbReference type="PANTHER" id="PTHR43252:SF4">
    <property type="entry name" value="TRANSCRIPTIONAL REGULATORY PROTEIN"/>
    <property type="match status" value="1"/>
</dbReference>